<evidence type="ECO:0000256" key="7">
    <source>
        <dbReference type="ARBA" id="ARBA00022605"/>
    </source>
</evidence>
<dbReference type="HAMAP" id="MF_01023">
    <property type="entry name" value="HisC_aminotrans_2"/>
    <property type="match status" value="1"/>
</dbReference>
<dbReference type="InterPro" id="IPR015422">
    <property type="entry name" value="PyrdxlP-dep_Trfase_small"/>
</dbReference>
<evidence type="ECO:0000256" key="12">
    <source>
        <dbReference type="HAMAP-Rule" id="MF_01023"/>
    </source>
</evidence>
<dbReference type="Gene3D" id="3.90.1150.10">
    <property type="entry name" value="Aspartate Aminotransferase, domain 1"/>
    <property type="match status" value="1"/>
</dbReference>
<dbReference type="GO" id="GO:0030170">
    <property type="term" value="F:pyridoxal phosphate binding"/>
    <property type="evidence" value="ECO:0007669"/>
    <property type="project" value="InterPro"/>
</dbReference>
<dbReference type="Gene3D" id="3.40.640.10">
    <property type="entry name" value="Type I PLP-dependent aspartate aminotransferase-like (Major domain)"/>
    <property type="match status" value="1"/>
</dbReference>
<dbReference type="SUPFAM" id="SSF53383">
    <property type="entry name" value="PLP-dependent transferases"/>
    <property type="match status" value="1"/>
</dbReference>
<evidence type="ECO:0000313" key="14">
    <source>
        <dbReference type="EMBL" id="MBF5027345.1"/>
    </source>
</evidence>
<evidence type="ECO:0000256" key="1">
    <source>
        <dbReference type="ARBA" id="ARBA00001933"/>
    </source>
</evidence>
<dbReference type="GO" id="GO:0000105">
    <property type="term" value="P:L-histidine biosynthetic process"/>
    <property type="evidence" value="ECO:0007669"/>
    <property type="project" value="UniProtKB-UniRule"/>
</dbReference>
<evidence type="ECO:0000256" key="4">
    <source>
        <dbReference type="ARBA" id="ARBA00007970"/>
    </source>
</evidence>
<dbReference type="InterPro" id="IPR004839">
    <property type="entry name" value="Aminotransferase_I/II_large"/>
</dbReference>
<comment type="caution">
    <text evidence="14">The sequence shown here is derived from an EMBL/GenBank/DDBJ whole genome shotgun (WGS) entry which is preliminary data.</text>
</comment>
<dbReference type="InterPro" id="IPR001917">
    <property type="entry name" value="Aminotrans_II_pyridoxalP_BS"/>
</dbReference>
<reference evidence="14" key="1">
    <citation type="submission" date="2020-11" db="EMBL/GenBank/DDBJ databases">
        <title>Genome seq and assembly of Planobacterium sp.</title>
        <authorList>
            <person name="Chhetri G."/>
        </authorList>
    </citation>
    <scope>NUCLEOTIDE SEQUENCE</scope>
    <source>
        <strain evidence="14">GCR5</strain>
    </source>
</reference>
<dbReference type="EMBL" id="JADKYY010000006">
    <property type="protein sequence ID" value="MBF5027345.1"/>
    <property type="molecule type" value="Genomic_DNA"/>
</dbReference>
<dbReference type="PANTHER" id="PTHR42885">
    <property type="entry name" value="HISTIDINOL-PHOSPHATE AMINOTRANSFERASE-RELATED"/>
    <property type="match status" value="1"/>
</dbReference>
<comment type="pathway">
    <text evidence="3">Lipid metabolism.</text>
</comment>
<dbReference type="AlphaFoldDB" id="A0A930YW12"/>
<keyword evidence="6 12" id="KW-0032">Aminotransferase</keyword>
<evidence type="ECO:0000256" key="6">
    <source>
        <dbReference type="ARBA" id="ARBA00022576"/>
    </source>
</evidence>
<evidence type="ECO:0000259" key="13">
    <source>
        <dbReference type="Pfam" id="PF00155"/>
    </source>
</evidence>
<sequence length="344" mass="38743">MAYNLSNLVLDHLKGLSPYSSARDEFSERAEIYLDANENPFSPYGRYPDPSHLELRKSLSALRKVSTENILIGNGSDELIDLLLRLVVRPGRDKVLYFTPTYGMYRVSAEIAGAKTLEMPLSVDFNLPLGPTLERILKDPDLKVVFLCSPNNPTGNTLPKEEVRQILSSTSALVVVDEAYADFAKESSLDLLETYENLVVLQTFSKAFGLAAARLGMAYASKELIAYLRRIKPPYNVSTFSQSLALERLKSYETVTEQIQKIIKERQRLEKALAKLPSVLHVYPSEANFLLVEFSESKEVFQYLLSRSIVVRDRSKEVPRALRITVGTPKENNQLLSALKKYNA</sequence>
<name>A0A930YW12_9FLAO</name>
<comment type="catalytic activity">
    <reaction evidence="11 12">
        <text>L-histidinol phosphate + 2-oxoglutarate = 3-(imidazol-4-yl)-2-oxopropyl phosphate + L-glutamate</text>
        <dbReference type="Rhea" id="RHEA:23744"/>
        <dbReference type="ChEBI" id="CHEBI:16810"/>
        <dbReference type="ChEBI" id="CHEBI:29985"/>
        <dbReference type="ChEBI" id="CHEBI:57766"/>
        <dbReference type="ChEBI" id="CHEBI:57980"/>
        <dbReference type="EC" id="2.6.1.9"/>
    </reaction>
</comment>
<dbReference type="InterPro" id="IPR005861">
    <property type="entry name" value="HisP_aminotrans"/>
</dbReference>
<keyword evidence="10 12" id="KW-0368">Histidine biosynthesis</keyword>
<keyword evidence="15" id="KW-1185">Reference proteome</keyword>
<gene>
    <name evidence="12 14" type="primary">hisC</name>
    <name evidence="14" type="ORF">IC612_05985</name>
</gene>
<keyword evidence="8 12" id="KW-0808">Transferase</keyword>
<evidence type="ECO:0000256" key="10">
    <source>
        <dbReference type="ARBA" id="ARBA00023102"/>
    </source>
</evidence>
<dbReference type="PANTHER" id="PTHR42885:SF2">
    <property type="entry name" value="HISTIDINOL-PHOSPHATE AMINOTRANSFERASE"/>
    <property type="match status" value="1"/>
</dbReference>
<evidence type="ECO:0000256" key="5">
    <source>
        <dbReference type="ARBA" id="ARBA00011738"/>
    </source>
</evidence>
<evidence type="ECO:0000256" key="3">
    <source>
        <dbReference type="ARBA" id="ARBA00005189"/>
    </source>
</evidence>
<comment type="similarity">
    <text evidence="4 12">Belongs to the class-II pyridoxal-phosphate-dependent aminotransferase family. Histidinol-phosphate aminotransferase subfamily.</text>
</comment>
<feature type="domain" description="Aminotransferase class I/classII large" evidence="13">
    <location>
        <begin position="38"/>
        <end position="339"/>
    </location>
</feature>
<proteinExistence type="inferred from homology"/>
<dbReference type="Proteomes" id="UP000694480">
    <property type="component" value="Unassembled WGS sequence"/>
</dbReference>
<protein>
    <recommendedName>
        <fullName evidence="12">Histidinol-phosphate aminotransferase</fullName>
        <ecNumber evidence="12">2.6.1.9</ecNumber>
    </recommendedName>
    <alternativeName>
        <fullName evidence="12">Imidazole acetol-phosphate transaminase</fullName>
    </alternativeName>
</protein>
<comment type="cofactor">
    <cofactor evidence="1 12">
        <name>pyridoxal 5'-phosphate</name>
        <dbReference type="ChEBI" id="CHEBI:597326"/>
    </cofactor>
</comment>
<evidence type="ECO:0000256" key="11">
    <source>
        <dbReference type="ARBA" id="ARBA00047481"/>
    </source>
</evidence>
<feature type="modified residue" description="N6-(pyridoxal phosphate)lysine" evidence="12">
    <location>
        <position position="206"/>
    </location>
</feature>
<dbReference type="NCBIfam" id="TIGR01141">
    <property type="entry name" value="hisC"/>
    <property type="match status" value="1"/>
</dbReference>
<comment type="subunit">
    <text evidence="5 12">Homodimer.</text>
</comment>
<evidence type="ECO:0000256" key="8">
    <source>
        <dbReference type="ARBA" id="ARBA00022679"/>
    </source>
</evidence>
<dbReference type="Pfam" id="PF00155">
    <property type="entry name" value="Aminotran_1_2"/>
    <property type="match status" value="1"/>
</dbReference>
<dbReference type="RefSeq" id="WP_194739276.1">
    <property type="nucleotide sequence ID" value="NZ_JADKYY010000006.1"/>
</dbReference>
<keyword evidence="7 12" id="KW-0028">Amino-acid biosynthesis</keyword>
<evidence type="ECO:0000313" key="15">
    <source>
        <dbReference type="Proteomes" id="UP000694480"/>
    </source>
</evidence>
<dbReference type="InterPro" id="IPR015424">
    <property type="entry name" value="PyrdxlP-dep_Trfase"/>
</dbReference>
<evidence type="ECO:0000256" key="9">
    <source>
        <dbReference type="ARBA" id="ARBA00022898"/>
    </source>
</evidence>
<accession>A0A930YW12</accession>
<organism evidence="14 15">
    <name type="scientific">Planobacterium oryzisoli</name>
    <dbReference type="NCBI Taxonomy" id="2771435"/>
    <lineage>
        <taxon>Bacteria</taxon>
        <taxon>Pseudomonadati</taxon>
        <taxon>Bacteroidota</taxon>
        <taxon>Flavobacteriia</taxon>
        <taxon>Flavobacteriales</taxon>
        <taxon>Weeksellaceae</taxon>
        <taxon>Chryseobacterium group</taxon>
        <taxon>Chryseobacterium</taxon>
    </lineage>
</organism>
<evidence type="ECO:0000256" key="2">
    <source>
        <dbReference type="ARBA" id="ARBA00005011"/>
    </source>
</evidence>
<keyword evidence="9 12" id="KW-0663">Pyridoxal phosphate</keyword>
<dbReference type="PROSITE" id="PS00599">
    <property type="entry name" value="AA_TRANSFER_CLASS_2"/>
    <property type="match status" value="1"/>
</dbReference>
<dbReference type="CDD" id="cd00609">
    <property type="entry name" value="AAT_like"/>
    <property type="match status" value="1"/>
</dbReference>
<dbReference type="GO" id="GO:0004400">
    <property type="term" value="F:histidinol-phosphate transaminase activity"/>
    <property type="evidence" value="ECO:0007669"/>
    <property type="project" value="UniProtKB-UniRule"/>
</dbReference>
<dbReference type="EC" id="2.6.1.9" evidence="12"/>
<comment type="pathway">
    <text evidence="2 12">Amino-acid biosynthesis; L-histidine biosynthesis; L-histidine from 5-phospho-alpha-D-ribose 1-diphosphate: step 7/9.</text>
</comment>
<dbReference type="InterPro" id="IPR015421">
    <property type="entry name" value="PyrdxlP-dep_Trfase_major"/>
</dbReference>